<dbReference type="Pfam" id="PF02498">
    <property type="entry name" value="Bro-N"/>
    <property type="match status" value="1"/>
</dbReference>
<dbReference type="GeneID" id="86822223"/>
<dbReference type="PROSITE" id="PS51750">
    <property type="entry name" value="BRO_N"/>
    <property type="match status" value="1"/>
</dbReference>
<dbReference type="SMART" id="SM01040">
    <property type="entry name" value="Bro-N"/>
    <property type="match status" value="1"/>
</dbReference>
<sequence length="107" mass="12448">MRNDLQIFENEEFGKVRTIIIDGESWFVGKDVATALGYKDTSDALKRHVQYDDKLTRYFTDSGQSREMYVVNESGLYALIFGSNFVKIPEYQQLKFFEAANRELAMK</sequence>
<protein>
    <recommendedName>
        <fullName evidence="1">Bro-N domain-containing protein</fullName>
    </recommendedName>
</protein>
<name>C0CR43_BLAHS</name>
<dbReference type="RefSeq" id="WP_005951520.1">
    <property type="nucleotide sequence ID" value="NZ_CP136423.1"/>
</dbReference>
<dbReference type="AlphaFoldDB" id="C0CR43"/>
<dbReference type="InterPro" id="IPR003497">
    <property type="entry name" value="BRO_N_domain"/>
</dbReference>
<reference evidence="2 3" key="1">
    <citation type="submission" date="2009-01" db="EMBL/GenBank/DDBJ databases">
        <authorList>
            <person name="Fulton L."/>
            <person name="Clifton S."/>
            <person name="Fulton B."/>
            <person name="Xu J."/>
            <person name="Minx P."/>
            <person name="Pepin K.H."/>
            <person name="Johnson M."/>
            <person name="Bhonagiri V."/>
            <person name="Nash W.E."/>
            <person name="Mardis E.R."/>
            <person name="Wilson R.K."/>
        </authorList>
    </citation>
    <scope>NUCLEOTIDE SEQUENCE [LARGE SCALE GENOMIC DNA]</scope>
    <source>
        <strain evidence="3">DSM 10507 / JCM 14656 / S5a33</strain>
    </source>
</reference>
<accession>C0CR43</accession>
<evidence type="ECO:0000313" key="3">
    <source>
        <dbReference type="Proteomes" id="UP000003100"/>
    </source>
</evidence>
<organism evidence="2 3">
    <name type="scientific">Blautia hydrogenotrophica (strain DSM 10507 / JCM 14656 / S5a33)</name>
    <name type="common">Ruminococcus hydrogenotrophicus</name>
    <dbReference type="NCBI Taxonomy" id="476272"/>
    <lineage>
        <taxon>Bacteria</taxon>
        <taxon>Bacillati</taxon>
        <taxon>Bacillota</taxon>
        <taxon>Clostridia</taxon>
        <taxon>Lachnospirales</taxon>
        <taxon>Lachnospiraceae</taxon>
        <taxon>Blautia</taxon>
    </lineage>
</organism>
<gene>
    <name evidence="2" type="ORF">RUMHYD_03356</name>
</gene>
<dbReference type="EMBL" id="ACBZ01000177">
    <property type="protein sequence ID" value="EEG47806.1"/>
    <property type="molecule type" value="Genomic_DNA"/>
</dbReference>
<dbReference type="PANTHER" id="PTHR36180:SF2">
    <property type="entry name" value="BRO FAMILY PROTEIN"/>
    <property type="match status" value="1"/>
</dbReference>
<evidence type="ECO:0000313" key="2">
    <source>
        <dbReference type="EMBL" id="EEG47806.1"/>
    </source>
</evidence>
<dbReference type="Proteomes" id="UP000003100">
    <property type="component" value="Unassembled WGS sequence"/>
</dbReference>
<dbReference type="PANTHER" id="PTHR36180">
    <property type="entry name" value="DNA-BINDING PROTEIN-RELATED-RELATED"/>
    <property type="match status" value="1"/>
</dbReference>
<feature type="domain" description="Bro-N" evidence="1">
    <location>
        <begin position="2"/>
        <end position="107"/>
    </location>
</feature>
<dbReference type="eggNOG" id="COG3617">
    <property type="taxonomic scope" value="Bacteria"/>
</dbReference>
<keyword evidence="3" id="KW-1185">Reference proteome</keyword>
<comment type="caution">
    <text evidence="2">The sequence shown here is derived from an EMBL/GenBank/DDBJ whole genome shotgun (WGS) entry which is preliminary data.</text>
</comment>
<evidence type="ECO:0000259" key="1">
    <source>
        <dbReference type="PROSITE" id="PS51750"/>
    </source>
</evidence>
<reference evidence="2 3" key="2">
    <citation type="submission" date="2009-02" db="EMBL/GenBank/DDBJ databases">
        <title>Draft genome sequence of Blautia hydrogenotrophica DSM 10507 (Ruminococcus hydrogenotrophicus DSM 10507).</title>
        <authorList>
            <person name="Sudarsanam P."/>
            <person name="Ley R."/>
            <person name="Guruge J."/>
            <person name="Turnbaugh P.J."/>
            <person name="Mahowald M."/>
            <person name="Liep D."/>
            <person name="Gordon J."/>
        </authorList>
    </citation>
    <scope>NUCLEOTIDE SEQUENCE [LARGE SCALE GENOMIC DNA]</scope>
    <source>
        <strain evidence="3">DSM 10507 / JCM 14656 / S5a33</strain>
    </source>
</reference>
<proteinExistence type="predicted"/>
<dbReference type="HOGENOM" id="CLU_046670_12_3_9"/>
<dbReference type="PATRIC" id="fig|476272.21.peg.633"/>